<dbReference type="InterPro" id="IPR029063">
    <property type="entry name" value="SAM-dependent_MTases_sf"/>
</dbReference>
<dbReference type="Gene3D" id="3.40.50.12710">
    <property type="match status" value="1"/>
</dbReference>
<evidence type="ECO:0000313" key="4">
    <source>
        <dbReference type="EMBL" id="SFC48599.1"/>
    </source>
</evidence>
<dbReference type="Pfam" id="PF07719">
    <property type="entry name" value="TPR_2"/>
    <property type="match status" value="1"/>
</dbReference>
<dbReference type="SUPFAM" id="SSF48452">
    <property type="entry name" value="TPR-like"/>
    <property type="match status" value="1"/>
</dbReference>
<dbReference type="Proteomes" id="UP000199263">
    <property type="component" value="Unassembled WGS sequence"/>
</dbReference>
<dbReference type="EMBL" id="FOMG01000004">
    <property type="protein sequence ID" value="SFC48599.1"/>
    <property type="molecule type" value="Genomic_DNA"/>
</dbReference>
<dbReference type="PROSITE" id="PS50005">
    <property type="entry name" value="TPR"/>
    <property type="match status" value="1"/>
</dbReference>
<dbReference type="InterPro" id="IPR011990">
    <property type="entry name" value="TPR-like_helical_dom_sf"/>
</dbReference>
<dbReference type="RefSeq" id="WP_090089052.1">
    <property type="nucleotide sequence ID" value="NZ_FOMG01000004.1"/>
</dbReference>
<dbReference type="Gene3D" id="1.25.40.10">
    <property type="entry name" value="Tetratricopeptide repeat domain"/>
    <property type="match status" value="1"/>
</dbReference>
<gene>
    <name evidence="4" type="ORF">SAMN05421842_10456</name>
</gene>
<evidence type="ECO:0000256" key="3">
    <source>
        <dbReference type="PROSITE-ProRule" id="PRU00339"/>
    </source>
</evidence>
<feature type="repeat" description="TPR" evidence="3">
    <location>
        <begin position="494"/>
        <end position="527"/>
    </location>
</feature>
<proteinExistence type="predicted"/>
<dbReference type="InterPro" id="IPR013105">
    <property type="entry name" value="TPR_2"/>
</dbReference>
<dbReference type="SUPFAM" id="SSF53335">
    <property type="entry name" value="S-adenosyl-L-methionine-dependent methyltransferases"/>
    <property type="match status" value="1"/>
</dbReference>
<dbReference type="InterPro" id="IPR038375">
    <property type="entry name" value="NDUFAF7_sf"/>
</dbReference>
<dbReference type="SMART" id="SM00028">
    <property type="entry name" value="TPR"/>
    <property type="match status" value="2"/>
</dbReference>
<dbReference type="OrthoDB" id="5166699at2"/>
<accession>A0A1I1JJ09</accession>
<sequence length="544" mass="63267">MLEKNKKYNITRALNLKDKENPGVIVEAEKPLSQSMLWELQTNFFANQGPEAWIKGIVPQYITTNPYIANQYAKTIFGYCRDYVAREDIDKNTVIYIMELAAGVGRFTYTFLKRFLHMIENSSLKGLKFKYIVTDFAERNIEYWQNHSFLKPYFESGVLDCATFDIAKDEEIRLRNSGEVLSSGKLKNPLILIANYTFDSLPQDTFYVNKGELFEGLITVTSPEEKGDPEDKSILAGLDYYYTDKKIEGNDYYEDKNFNDVLLYYKNCLEDTAFYMPIIGLRCISKLRKLFNDDIILISADKGYKNEEAMFKNYHPFLSKHGCISMTVNFHALELYFKGLGGKAIHSIYEHENVNVSLFLLSKSNHDFIETSMAYNEIIESIGPDDFYIMKKAIMPLSKSLTTKELLTFLRFTVWDARTLLELYNILLERIPTEENFPKDELIDAIHKVWEHYFPIGEEGDLGYYFGSILGYLGHDKDALRFFESSLEFYGECPETNYEIALCYYNLQQIDRALEYTEKSLVLDPDFEESKNLKNIIEDILSEK</sequence>
<evidence type="ECO:0000256" key="2">
    <source>
        <dbReference type="ARBA" id="ARBA00022803"/>
    </source>
</evidence>
<evidence type="ECO:0000313" key="5">
    <source>
        <dbReference type="Proteomes" id="UP000199263"/>
    </source>
</evidence>
<reference evidence="4 5" key="1">
    <citation type="submission" date="2016-10" db="EMBL/GenBank/DDBJ databases">
        <authorList>
            <person name="de Groot N.N."/>
        </authorList>
    </citation>
    <scope>NUCLEOTIDE SEQUENCE [LARGE SCALE GENOMIC DNA]</scope>
    <source>
        <strain evidence="4 5">DSM 12992</strain>
    </source>
</reference>
<dbReference type="AlphaFoldDB" id="A0A1I1JJ09"/>
<organism evidence="4 5">
    <name type="scientific">Clostridium uliginosum</name>
    <dbReference type="NCBI Taxonomy" id="119641"/>
    <lineage>
        <taxon>Bacteria</taxon>
        <taxon>Bacillati</taxon>
        <taxon>Bacillota</taxon>
        <taxon>Clostridia</taxon>
        <taxon>Eubacteriales</taxon>
        <taxon>Clostridiaceae</taxon>
        <taxon>Clostridium</taxon>
    </lineage>
</organism>
<keyword evidence="2 3" id="KW-0802">TPR repeat</keyword>
<dbReference type="InterPro" id="IPR019734">
    <property type="entry name" value="TPR_rpt"/>
</dbReference>
<keyword evidence="1" id="KW-0677">Repeat</keyword>
<protein>
    <submittedName>
        <fullName evidence="4">Tetratricopeptide repeat-containing protein</fullName>
    </submittedName>
</protein>
<keyword evidence="5" id="KW-1185">Reference proteome</keyword>
<evidence type="ECO:0000256" key="1">
    <source>
        <dbReference type="ARBA" id="ARBA00022737"/>
    </source>
</evidence>
<dbReference type="STRING" id="119641.SAMN05421842_10456"/>
<name>A0A1I1JJ09_9CLOT</name>